<gene>
    <name evidence="2" type="ORF">RJ641_001488</name>
</gene>
<sequence>MTGLQLATNSNRKRRKFDANHSTFESEDNENVKSKTAKEGESKSFESHREEFPKGKRKARKRRRLALQGRGIKEMRKRRKADIMPSDDDFGAFSNSSEESIFSEDETEGRGSGTCPVGSEVSASSGEMGNL</sequence>
<comment type="caution">
    <text evidence="2">The sequence shown here is derived from an EMBL/GenBank/DDBJ whole genome shotgun (WGS) entry which is preliminary data.</text>
</comment>
<feature type="compositionally biased region" description="Polar residues" evidence="1">
    <location>
        <begin position="1"/>
        <end position="10"/>
    </location>
</feature>
<proteinExistence type="predicted"/>
<evidence type="ECO:0000313" key="3">
    <source>
        <dbReference type="Proteomes" id="UP001370490"/>
    </source>
</evidence>
<accession>A0AAN8ZWU4</accession>
<evidence type="ECO:0000256" key="1">
    <source>
        <dbReference type="SAM" id="MobiDB-lite"/>
    </source>
</evidence>
<name>A0AAN8ZWU4_9MAGN</name>
<organism evidence="2 3">
    <name type="scientific">Dillenia turbinata</name>
    <dbReference type="NCBI Taxonomy" id="194707"/>
    <lineage>
        <taxon>Eukaryota</taxon>
        <taxon>Viridiplantae</taxon>
        <taxon>Streptophyta</taxon>
        <taxon>Embryophyta</taxon>
        <taxon>Tracheophyta</taxon>
        <taxon>Spermatophyta</taxon>
        <taxon>Magnoliopsida</taxon>
        <taxon>eudicotyledons</taxon>
        <taxon>Gunneridae</taxon>
        <taxon>Pentapetalae</taxon>
        <taxon>Dilleniales</taxon>
        <taxon>Dilleniaceae</taxon>
        <taxon>Dillenia</taxon>
    </lineage>
</organism>
<dbReference type="EMBL" id="JBAMMX010000001">
    <property type="protein sequence ID" value="KAK6948015.1"/>
    <property type="molecule type" value="Genomic_DNA"/>
</dbReference>
<evidence type="ECO:0000313" key="2">
    <source>
        <dbReference type="EMBL" id="KAK6948015.1"/>
    </source>
</evidence>
<keyword evidence="3" id="KW-1185">Reference proteome</keyword>
<feature type="compositionally biased region" description="Basic and acidic residues" evidence="1">
    <location>
        <begin position="30"/>
        <end position="54"/>
    </location>
</feature>
<feature type="compositionally biased region" description="Polar residues" evidence="1">
    <location>
        <begin position="121"/>
        <end position="131"/>
    </location>
</feature>
<dbReference type="AlphaFoldDB" id="A0AAN8ZWU4"/>
<reference evidence="2 3" key="1">
    <citation type="submission" date="2023-12" db="EMBL/GenBank/DDBJ databases">
        <title>A high-quality genome assembly for Dillenia turbinata (Dilleniales).</title>
        <authorList>
            <person name="Chanderbali A."/>
        </authorList>
    </citation>
    <scope>NUCLEOTIDE SEQUENCE [LARGE SCALE GENOMIC DNA]</scope>
    <source>
        <strain evidence="2">LSX21</strain>
        <tissue evidence="2">Leaf</tissue>
    </source>
</reference>
<feature type="compositionally biased region" description="Basic residues" evidence="1">
    <location>
        <begin position="55"/>
        <end position="65"/>
    </location>
</feature>
<protein>
    <submittedName>
        <fullName evidence="2">Uncharacterized protein</fullName>
    </submittedName>
</protein>
<dbReference type="Proteomes" id="UP001370490">
    <property type="component" value="Unassembled WGS sequence"/>
</dbReference>
<feature type="region of interest" description="Disordered" evidence="1">
    <location>
        <begin position="1"/>
        <end position="131"/>
    </location>
</feature>